<sequence length="160" mass="17309">MGEPLPDSLNSPITIVRPDVMSCAVYSIETVPPPHSPMKHGTARVVGFDEITMYRSRTHTTTGLSPNVCTPYRLCWETPVWEKVPKNESPLDDVQTAPKPTPSLAIAASVHAPWSETTFAGADNAAPDGPVTRDHTWFGGPSFVTEILISATGPRRSELS</sequence>
<dbReference type="AlphaFoldDB" id="A0A6J7R1N6"/>
<reference evidence="1" key="1">
    <citation type="submission" date="2020-05" db="EMBL/GenBank/DDBJ databases">
        <authorList>
            <person name="Chiriac C."/>
            <person name="Salcher M."/>
            <person name="Ghai R."/>
            <person name="Kavagutti S V."/>
        </authorList>
    </citation>
    <scope>NUCLEOTIDE SEQUENCE</scope>
</reference>
<proteinExistence type="predicted"/>
<dbReference type="EMBL" id="CAFBOL010000166">
    <property type="protein sequence ID" value="CAB5020514.1"/>
    <property type="molecule type" value="Genomic_DNA"/>
</dbReference>
<accession>A0A6J7R1N6</accession>
<gene>
    <name evidence="1" type="ORF">UFOPK3931_03325</name>
</gene>
<organism evidence="1">
    <name type="scientific">freshwater metagenome</name>
    <dbReference type="NCBI Taxonomy" id="449393"/>
    <lineage>
        <taxon>unclassified sequences</taxon>
        <taxon>metagenomes</taxon>
        <taxon>ecological metagenomes</taxon>
    </lineage>
</organism>
<evidence type="ECO:0000313" key="1">
    <source>
        <dbReference type="EMBL" id="CAB5020514.1"/>
    </source>
</evidence>
<name>A0A6J7R1N6_9ZZZZ</name>
<protein>
    <submittedName>
        <fullName evidence="1">Unannotated protein</fullName>
    </submittedName>
</protein>